<dbReference type="PANTHER" id="PTHR46503:SF9">
    <property type="entry name" value="INTER ALPHA-TRYPSIN INHIBITOR, HEAVY CHAIN-LIKE PROTEIN"/>
    <property type="match status" value="1"/>
</dbReference>
<feature type="domain" description="VWFA" evidence="2">
    <location>
        <begin position="327"/>
        <end position="508"/>
    </location>
</feature>
<name>A0A9R0JF61_SPIOL</name>
<dbReference type="Pfam" id="PF13768">
    <property type="entry name" value="VWA_3"/>
    <property type="match status" value="1"/>
</dbReference>
<dbReference type="InterPro" id="IPR036465">
    <property type="entry name" value="vWFA_dom_sf"/>
</dbReference>
<dbReference type="InterPro" id="IPR002035">
    <property type="entry name" value="VWF_A"/>
</dbReference>
<protein>
    <submittedName>
        <fullName evidence="4">Uncharacterized protein isoform X1</fullName>
    </submittedName>
</protein>
<dbReference type="Gene3D" id="3.40.50.410">
    <property type="entry name" value="von Willebrand factor, type A domain"/>
    <property type="match status" value="1"/>
</dbReference>
<evidence type="ECO:0000259" key="2">
    <source>
        <dbReference type="PROSITE" id="PS50234"/>
    </source>
</evidence>
<feature type="region of interest" description="Disordered" evidence="1">
    <location>
        <begin position="21"/>
        <end position="43"/>
    </location>
</feature>
<dbReference type="KEGG" id="soe:110804122"/>
<proteinExistence type="predicted"/>
<sequence length="755" mass="84117">MADDFQKSVQLGLKLSKRLFYGKDPSMKPPQPPLSMDKSSSEDQFLPTSPMVYAVVSNPAVIDNPDIRSYQPYVHGRCKPPALIPLHMYGIEVEVDCYLDTAFVSMTGTWRLHCVDGNKKCDCQLAIPMGEQGSVLGFEIEATGGSYLSQLVKVEDAADLNGPYKDEYGGFLKPNVFTLKIPKVEGGSKILVKARWYQRLLYENGWFVLNLPFSFPLYVTPGGKFTKKQKILLNVNSGTSAEVQCKAATHPLKVLKRQVGKFGFLYEEKVDTWSQTDFEFSYSVLSSDIHGGFLLHSPSSNDIDQREMFSFYLFPGEAQNREVFRKRVVFLVDISGSMKGAPIENVKKEIMAFLSKLNEDDLFNIIAFNGNSHSFSSSMELATHGALQQVSEWINIKLIPEGDTNILLPMKQALKMVSHESNSMAHIFLITDGAVENERDICNVVQDSCGSKGKLPFLRISTFGIGSYCNHYFLRMLAQIAKGHYDAAYDAESIAARLQRLFTMSSQVILSNVEVDALSHDQLPTLYPSTIQDLSRGSPIIISGRYEGKLPESLTVRGTLADMSNFVTDLKIRKEKDIPLHKVFAKAQIDALTAKAWFTESKEVQKQVAEISMQTGVPSEYTRMILFQTDEWNQGLDAITIQGKEAYDKSSLQKMIKSQKIILLQILGVGFGDLEKTGENLPPGVIIKVPDAAEFIVNAATGYCGKLLDRFCCMCFIRAMSTLSDRCVITFSQICAALACFQCLDCCYDLCDSCC</sequence>
<dbReference type="Proteomes" id="UP000813463">
    <property type="component" value="Chromosome 1"/>
</dbReference>
<evidence type="ECO:0000313" key="4">
    <source>
        <dbReference type="RefSeq" id="XP_021865385.1"/>
    </source>
</evidence>
<reference evidence="4" key="2">
    <citation type="submission" date="2025-08" db="UniProtKB">
        <authorList>
            <consortium name="RefSeq"/>
        </authorList>
    </citation>
    <scope>IDENTIFICATION</scope>
    <source>
        <tissue evidence="4">Leaf</tissue>
    </source>
</reference>
<dbReference type="GeneID" id="110804122"/>
<dbReference type="RefSeq" id="XP_021865385.1">
    <property type="nucleotide sequence ID" value="XM_022009693.2"/>
</dbReference>
<dbReference type="OrthoDB" id="1729737at2759"/>
<dbReference type="SMART" id="SM00327">
    <property type="entry name" value="VWA"/>
    <property type="match status" value="1"/>
</dbReference>
<keyword evidence="3" id="KW-1185">Reference proteome</keyword>
<dbReference type="PROSITE" id="PS50234">
    <property type="entry name" value="VWFA"/>
    <property type="match status" value="1"/>
</dbReference>
<evidence type="ECO:0000256" key="1">
    <source>
        <dbReference type="SAM" id="MobiDB-lite"/>
    </source>
</evidence>
<reference evidence="3" key="1">
    <citation type="journal article" date="2021" name="Nat. Commun.">
        <title>Genomic analyses provide insights into spinach domestication and the genetic basis of agronomic traits.</title>
        <authorList>
            <person name="Cai X."/>
            <person name="Sun X."/>
            <person name="Xu C."/>
            <person name="Sun H."/>
            <person name="Wang X."/>
            <person name="Ge C."/>
            <person name="Zhang Z."/>
            <person name="Wang Q."/>
            <person name="Fei Z."/>
            <person name="Jiao C."/>
            <person name="Wang Q."/>
        </authorList>
    </citation>
    <scope>NUCLEOTIDE SEQUENCE [LARGE SCALE GENOMIC DNA]</scope>
    <source>
        <strain evidence="3">cv. Varoflay</strain>
    </source>
</reference>
<dbReference type="AlphaFoldDB" id="A0A9R0JF61"/>
<evidence type="ECO:0000313" key="3">
    <source>
        <dbReference type="Proteomes" id="UP000813463"/>
    </source>
</evidence>
<organism evidence="3 4">
    <name type="scientific">Spinacia oleracea</name>
    <name type="common">Spinach</name>
    <dbReference type="NCBI Taxonomy" id="3562"/>
    <lineage>
        <taxon>Eukaryota</taxon>
        <taxon>Viridiplantae</taxon>
        <taxon>Streptophyta</taxon>
        <taxon>Embryophyta</taxon>
        <taxon>Tracheophyta</taxon>
        <taxon>Spermatophyta</taxon>
        <taxon>Magnoliopsida</taxon>
        <taxon>eudicotyledons</taxon>
        <taxon>Gunneridae</taxon>
        <taxon>Pentapetalae</taxon>
        <taxon>Caryophyllales</taxon>
        <taxon>Chenopodiaceae</taxon>
        <taxon>Chenopodioideae</taxon>
        <taxon>Anserineae</taxon>
        <taxon>Spinacia</taxon>
    </lineage>
</organism>
<dbReference type="SUPFAM" id="SSF53300">
    <property type="entry name" value="vWA-like"/>
    <property type="match status" value="1"/>
</dbReference>
<accession>A0A9R0JF61</accession>
<gene>
    <name evidence="4" type="primary">LOC110804122</name>
</gene>
<dbReference type="PANTHER" id="PTHR46503">
    <property type="entry name" value="INTER-ALPHA-TRYPSIN INHIBITOR HEAVY CHAIN-LIKE PROTEIN"/>
    <property type="match status" value="1"/>
</dbReference>